<gene>
    <name evidence="1" type="ORF">L9F63_028052</name>
</gene>
<comment type="caution">
    <text evidence="1">The sequence shown here is derived from an EMBL/GenBank/DDBJ whole genome shotgun (WGS) entry which is preliminary data.</text>
</comment>
<keyword evidence="2" id="KW-1185">Reference proteome</keyword>
<dbReference type="EMBL" id="JASPKZ010005193">
    <property type="protein sequence ID" value="KAJ9589164.1"/>
    <property type="molecule type" value="Genomic_DNA"/>
</dbReference>
<feature type="non-terminal residue" evidence="1">
    <location>
        <position position="1"/>
    </location>
</feature>
<dbReference type="AlphaFoldDB" id="A0AAD7ZYL1"/>
<evidence type="ECO:0000313" key="2">
    <source>
        <dbReference type="Proteomes" id="UP001233999"/>
    </source>
</evidence>
<accession>A0AAD7ZYL1</accession>
<proteinExistence type="predicted"/>
<organism evidence="1 2">
    <name type="scientific">Diploptera punctata</name>
    <name type="common">Pacific beetle cockroach</name>
    <dbReference type="NCBI Taxonomy" id="6984"/>
    <lineage>
        <taxon>Eukaryota</taxon>
        <taxon>Metazoa</taxon>
        <taxon>Ecdysozoa</taxon>
        <taxon>Arthropoda</taxon>
        <taxon>Hexapoda</taxon>
        <taxon>Insecta</taxon>
        <taxon>Pterygota</taxon>
        <taxon>Neoptera</taxon>
        <taxon>Polyneoptera</taxon>
        <taxon>Dictyoptera</taxon>
        <taxon>Blattodea</taxon>
        <taxon>Blaberoidea</taxon>
        <taxon>Blaberidae</taxon>
        <taxon>Diplopterinae</taxon>
        <taxon>Diploptera</taxon>
    </lineage>
</organism>
<feature type="non-terminal residue" evidence="1">
    <location>
        <position position="69"/>
    </location>
</feature>
<name>A0AAD7ZYL1_DIPPU</name>
<reference evidence="1" key="2">
    <citation type="submission" date="2023-05" db="EMBL/GenBank/DDBJ databases">
        <authorList>
            <person name="Fouks B."/>
        </authorList>
    </citation>
    <scope>NUCLEOTIDE SEQUENCE</scope>
    <source>
        <strain evidence="1">Stay&amp;Tobe</strain>
        <tissue evidence="1">Testes</tissue>
    </source>
</reference>
<evidence type="ECO:0000313" key="1">
    <source>
        <dbReference type="EMBL" id="KAJ9589164.1"/>
    </source>
</evidence>
<dbReference type="Proteomes" id="UP001233999">
    <property type="component" value="Unassembled WGS sequence"/>
</dbReference>
<protein>
    <submittedName>
        <fullName evidence="1">Uncharacterized protein</fullName>
    </submittedName>
</protein>
<reference evidence="1" key="1">
    <citation type="journal article" date="2023" name="IScience">
        <title>Live-bearing cockroach genome reveals convergent evolutionary mechanisms linked to viviparity in insects and beyond.</title>
        <authorList>
            <person name="Fouks B."/>
            <person name="Harrison M.C."/>
            <person name="Mikhailova A.A."/>
            <person name="Marchal E."/>
            <person name="English S."/>
            <person name="Carruthers M."/>
            <person name="Jennings E.C."/>
            <person name="Chiamaka E.L."/>
            <person name="Frigard R.A."/>
            <person name="Pippel M."/>
            <person name="Attardo G.M."/>
            <person name="Benoit J.B."/>
            <person name="Bornberg-Bauer E."/>
            <person name="Tobe S.S."/>
        </authorList>
    </citation>
    <scope>NUCLEOTIDE SEQUENCE</scope>
    <source>
        <strain evidence="1">Stay&amp;Tobe</strain>
    </source>
</reference>
<sequence length="69" mass="7936">CFTFILVYSNVSNVLFLISQQHDVCHVYISTLQTLQTILRVICMIPYTENNDSGILAVFVDLGKTRRRN</sequence>